<keyword evidence="6" id="KW-0143">Chaperone</keyword>
<organism evidence="10 11">
    <name type="scientific">Polypedilum vanderplanki</name>
    <name type="common">Sleeping chironomid midge</name>
    <dbReference type="NCBI Taxonomy" id="319348"/>
    <lineage>
        <taxon>Eukaryota</taxon>
        <taxon>Metazoa</taxon>
        <taxon>Ecdysozoa</taxon>
        <taxon>Arthropoda</taxon>
        <taxon>Hexapoda</taxon>
        <taxon>Insecta</taxon>
        <taxon>Pterygota</taxon>
        <taxon>Neoptera</taxon>
        <taxon>Endopterygota</taxon>
        <taxon>Diptera</taxon>
        <taxon>Nematocera</taxon>
        <taxon>Chironomoidea</taxon>
        <taxon>Chironomidae</taxon>
        <taxon>Chironominae</taxon>
        <taxon>Polypedilum</taxon>
        <taxon>Polypedilum</taxon>
    </lineage>
</organism>
<comment type="caution">
    <text evidence="10">The sequence shown here is derived from an EMBL/GenBank/DDBJ whole genome shotgun (WGS) entry which is preliminary data.</text>
</comment>
<keyword evidence="3" id="KW-0963">Cytoplasm</keyword>
<dbReference type="GO" id="GO:0048471">
    <property type="term" value="C:perinuclear region of cytoplasm"/>
    <property type="evidence" value="ECO:0007669"/>
    <property type="project" value="UniProtKB-SubCell"/>
</dbReference>
<name>A0A9J6CF31_POLVA</name>
<dbReference type="PROSITE" id="PS50005">
    <property type="entry name" value="TPR"/>
    <property type="match status" value="1"/>
</dbReference>
<evidence type="ECO:0000256" key="1">
    <source>
        <dbReference type="ARBA" id="ARBA00004556"/>
    </source>
</evidence>
<dbReference type="InterPro" id="IPR011989">
    <property type="entry name" value="ARM-like"/>
</dbReference>
<dbReference type="Gene3D" id="1.25.10.10">
    <property type="entry name" value="Leucine-rich Repeat Variant"/>
    <property type="match status" value="2"/>
</dbReference>
<evidence type="ECO:0000256" key="5">
    <source>
        <dbReference type="ARBA" id="ARBA00022782"/>
    </source>
</evidence>
<keyword evidence="7" id="KW-0802">TPR repeat</keyword>
<feature type="region of interest" description="Disordered" evidence="8">
    <location>
        <begin position="952"/>
        <end position="972"/>
    </location>
</feature>
<feature type="domain" description="UNC-45/Cro1/She4 central" evidence="9">
    <location>
        <begin position="330"/>
        <end position="514"/>
    </location>
</feature>
<protein>
    <recommendedName>
        <fullName evidence="9">UNC-45/Cro1/She4 central domain-containing protein</fullName>
    </recommendedName>
</protein>
<evidence type="ECO:0000313" key="10">
    <source>
        <dbReference type="EMBL" id="KAG5680549.1"/>
    </source>
</evidence>
<dbReference type="InterPro" id="IPR011990">
    <property type="entry name" value="TPR-like_helical_dom_sf"/>
</dbReference>
<dbReference type="GO" id="GO:0051879">
    <property type="term" value="F:Hsp90 protein binding"/>
    <property type="evidence" value="ECO:0007669"/>
    <property type="project" value="TreeGrafter"/>
</dbReference>
<evidence type="ECO:0000313" key="11">
    <source>
        <dbReference type="Proteomes" id="UP001107558"/>
    </source>
</evidence>
<dbReference type="InterPro" id="IPR016024">
    <property type="entry name" value="ARM-type_fold"/>
</dbReference>
<dbReference type="GO" id="GO:0007517">
    <property type="term" value="P:muscle organ development"/>
    <property type="evidence" value="ECO:0007669"/>
    <property type="project" value="UniProtKB-KW"/>
</dbReference>
<dbReference type="FunFam" id="1.25.10.10:FF:000043">
    <property type="entry name" value="Unc-45 myosin chaperone B"/>
    <property type="match status" value="1"/>
</dbReference>
<comment type="subcellular location">
    <subcellularLocation>
        <location evidence="1">Cytoplasm</location>
        <location evidence="1">Perinuclear region</location>
    </subcellularLocation>
</comment>
<dbReference type="PANTHER" id="PTHR45994:SF1">
    <property type="entry name" value="FI21225P1"/>
    <property type="match status" value="1"/>
</dbReference>
<sequence>MLLSEFQHMAVNFPKNLKMVESVEDKPIEDANKLKEKGNDAFRRSEWENAITFYTKAIKLGEAENHKDLSVFYKNRAAAYLKTEAFERAETDCAKALAIQPNDQKALFRRVQALEPLERYEEAYKDARTIWNNDPSFKPIQPYLERLHKIVQDRVAINAQTSTKVKKMFEIAFDVGAEKEKRESAMSNMVVLARDKAGAEIMFNEGVATRIQKLFKVEKNDEILTNAIRVIDDICCKSLHYTKKIINDIGVPWFLQILDSKNPDRVMAAQHCLQVILNSFSGLTNKEDSKPDQQLVEDNKNEIETILTCLLYATTDRTISGEARDAVVELLIRNVHYKTLNWAERLVELKGLHRLMDICSELEEYKYESAMPITPSSRTIASVCLARVYENMYYDAARHNFAAQIDDFINDKLLNPDFESKVRVVVAITSLLLGPLDVGNTIFARDGIMQMILAMATDEDLLQQRVACECLIAAASKKDKAKALVTSGVDVLKKLYHSKDEGIRVRALVGLCKLGSSGGLDASIRPFAEGSTTKLAEACRRFLIKPGKDKDIRKFAAEGLSFLTLDADVKEKLVEDKLAIQALIELAKTGDQSVIYGVVTTLVNLVNAYEKQEILPELMELAKFAKHHVPEEHELDDPDFIMKRIIALAEEGITVALVALSNTESDNAREMIARVFNALCSEASVRGKIVQQGGARVLIPLALKGTEKGKRNAGQALSRLGITINPEQAFPGQRSLEVVRPLLNQLHADYSALENFEALLALCNLAQMNDSVRNRIMKEKGMSRVEMFLMEDHLLLTRAAAQVICNMVLSDEYVKYHEGDNDRVKFLALLCEEEDEETAIACSGALAILTAESVKCCEKILEPKDWLQVLHTLIANPSPEVQFRGIVIIHNMIKQSKKVAEKLFDTDILQLLMGLTQLNDETRAKAIEEAKKCLKTAEDMKLIEEKKLDGNDMMPDVFNKQQQEEEIDEEND</sequence>
<dbReference type="SUPFAM" id="SSF48452">
    <property type="entry name" value="TPR-like"/>
    <property type="match status" value="1"/>
</dbReference>
<evidence type="ECO:0000256" key="7">
    <source>
        <dbReference type="PROSITE-ProRule" id="PRU00339"/>
    </source>
</evidence>
<evidence type="ECO:0000259" key="9">
    <source>
        <dbReference type="Pfam" id="PF11701"/>
    </source>
</evidence>
<evidence type="ECO:0000256" key="4">
    <source>
        <dbReference type="ARBA" id="ARBA00022541"/>
    </source>
</evidence>
<feature type="repeat" description="TPR" evidence="7">
    <location>
        <begin position="70"/>
        <end position="103"/>
    </location>
</feature>
<dbReference type="PANTHER" id="PTHR45994">
    <property type="entry name" value="FI21225P1"/>
    <property type="match status" value="1"/>
</dbReference>
<evidence type="ECO:0000256" key="3">
    <source>
        <dbReference type="ARBA" id="ARBA00022490"/>
    </source>
</evidence>
<reference evidence="10" key="1">
    <citation type="submission" date="2021-03" db="EMBL/GenBank/DDBJ databases">
        <title>Chromosome level genome of the anhydrobiotic midge Polypedilum vanderplanki.</title>
        <authorList>
            <person name="Yoshida Y."/>
            <person name="Kikawada T."/>
            <person name="Gusev O."/>
        </authorList>
    </citation>
    <scope>NUCLEOTIDE SEQUENCE</scope>
    <source>
        <strain evidence="10">NIAS01</strain>
        <tissue evidence="10">Whole body or cell culture</tissue>
    </source>
</reference>
<dbReference type="OrthoDB" id="199930at2759"/>
<keyword evidence="2" id="KW-0217">Developmental protein</keyword>
<dbReference type="SMART" id="SM00028">
    <property type="entry name" value="TPR"/>
    <property type="match status" value="2"/>
</dbReference>
<dbReference type="GO" id="GO:0030154">
    <property type="term" value="P:cell differentiation"/>
    <property type="evidence" value="ECO:0007669"/>
    <property type="project" value="UniProtKB-KW"/>
</dbReference>
<evidence type="ECO:0000256" key="6">
    <source>
        <dbReference type="ARBA" id="ARBA00023186"/>
    </source>
</evidence>
<gene>
    <name evidence="10" type="ORF">PVAND_010050</name>
</gene>
<proteinExistence type="predicted"/>
<accession>A0A9J6CF31</accession>
<dbReference type="Pfam" id="PF11701">
    <property type="entry name" value="UNC45-central"/>
    <property type="match status" value="1"/>
</dbReference>
<keyword evidence="11" id="KW-1185">Reference proteome</keyword>
<evidence type="ECO:0000256" key="2">
    <source>
        <dbReference type="ARBA" id="ARBA00022473"/>
    </source>
</evidence>
<dbReference type="InterPro" id="IPR024660">
    <property type="entry name" value="UCS_central_dom"/>
</dbReference>
<keyword evidence="5" id="KW-0221">Differentiation</keyword>
<dbReference type="SUPFAM" id="SSF48371">
    <property type="entry name" value="ARM repeat"/>
    <property type="match status" value="2"/>
</dbReference>
<dbReference type="EMBL" id="JADBJN010000001">
    <property type="protein sequence ID" value="KAG5680549.1"/>
    <property type="molecule type" value="Genomic_DNA"/>
</dbReference>
<dbReference type="AlphaFoldDB" id="A0A9J6CF31"/>
<keyword evidence="4" id="KW-0517">Myogenesis</keyword>
<dbReference type="Gene3D" id="1.25.40.10">
    <property type="entry name" value="Tetratricopeptide repeat domain"/>
    <property type="match status" value="1"/>
</dbReference>
<evidence type="ECO:0000256" key="8">
    <source>
        <dbReference type="SAM" id="MobiDB-lite"/>
    </source>
</evidence>
<dbReference type="InterPro" id="IPR019734">
    <property type="entry name" value="TPR_rpt"/>
</dbReference>
<dbReference type="Proteomes" id="UP001107558">
    <property type="component" value="Chromosome 1"/>
</dbReference>